<evidence type="ECO:0000256" key="1">
    <source>
        <dbReference type="ARBA" id="ARBA00001971"/>
    </source>
</evidence>
<gene>
    <name evidence="8" type="ORF">C1H46_029032</name>
</gene>
<evidence type="ECO:0000256" key="4">
    <source>
        <dbReference type="ARBA" id="ARBA00022723"/>
    </source>
</evidence>
<dbReference type="Proteomes" id="UP000315295">
    <property type="component" value="Unassembled WGS sequence"/>
</dbReference>
<sequence>MKALKKKFDRFHDHVLDEHKANMKEVKDFVSKDMVDLLMQLAEDPDIEVKLNYDSVKGFTQGIGYHGLCLDLQGYVKRMKALKKKFDRFHDHVLDEHKANMKEVKDFVSKDMVDLLMQLAEDPDIEVKLNYDSVKGFTQRLMVLHHRLGDPS</sequence>
<keyword evidence="9" id="KW-1185">Reference proteome</keyword>
<proteinExistence type="inferred from homology"/>
<protein>
    <submittedName>
        <fullName evidence="8">Uncharacterized protein</fullName>
    </submittedName>
</protein>
<reference evidence="8 9" key="1">
    <citation type="journal article" date="2019" name="G3 (Bethesda)">
        <title>Sequencing of a Wild Apple (Malus baccata) Genome Unravels the Differences Between Cultivated and Wild Apple Species Regarding Disease Resistance and Cold Tolerance.</title>
        <authorList>
            <person name="Chen X."/>
        </authorList>
    </citation>
    <scope>NUCLEOTIDE SEQUENCE [LARGE SCALE GENOMIC DNA]</scope>
    <source>
        <strain evidence="9">cv. Shandingzi</strain>
        <tissue evidence="8">Leaves</tissue>
    </source>
</reference>
<keyword evidence="6" id="KW-0408">Iron</keyword>
<evidence type="ECO:0000256" key="2">
    <source>
        <dbReference type="ARBA" id="ARBA00010617"/>
    </source>
</evidence>
<comment type="caution">
    <text evidence="8">The sequence shown here is derived from an EMBL/GenBank/DDBJ whole genome shotgun (WGS) entry which is preliminary data.</text>
</comment>
<keyword evidence="5" id="KW-0560">Oxidoreductase</keyword>
<dbReference type="PANTHER" id="PTHR47944">
    <property type="entry name" value="CYTOCHROME P450 98A9"/>
    <property type="match status" value="1"/>
</dbReference>
<comment type="cofactor">
    <cofactor evidence="1">
        <name>heme</name>
        <dbReference type="ChEBI" id="CHEBI:30413"/>
    </cofactor>
</comment>
<dbReference type="GO" id="GO:0016705">
    <property type="term" value="F:oxidoreductase activity, acting on paired donors, with incorporation or reduction of molecular oxygen"/>
    <property type="evidence" value="ECO:0007669"/>
    <property type="project" value="InterPro"/>
</dbReference>
<keyword evidence="7" id="KW-0503">Monooxygenase</keyword>
<dbReference type="GO" id="GO:0020037">
    <property type="term" value="F:heme binding"/>
    <property type="evidence" value="ECO:0007669"/>
    <property type="project" value="InterPro"/>
</dbReference>
<evidence type="ECO:0000256" key="3">
    <source>
        <dbReference type="ARBA" id="ARBA00022617"/>
    </source>
</evidence>
<organism evidence="8 9">
    <name type="scientific">Malus baccata</name>
    <name type="common">Siberian crab apple</name>
    <name type="synonym">Pyrus baccata</name>
    <dbReference type="NCBI Taxonomy" id="106549"/>
    <lineage>
        <taxon>Eukaryota</taxon>
        <taxon>Viridiplantae</taxon>
        <taxon>Streptophyta</taxon>
        <taxon>Embryophyta</taxon>
        <taxon>Tracheophyta</taxon>
        <taxon>Spermatophyta</taxon>
        <taxon>Magnoliopsida</taxon>
        <taxon>eudicotyledons</taxon>
        <taxon>Gunneridae</taxon>
        <taxon>Pentapetalae</taxon>
        <taxon>rosids</taxon>
        <taxon>fabids</taxon>
        <taxon>Rosales</taxon>
        <taxon>Rosaceae</taxon>
        <taxon>Amygdaloideae</taxon>
        <taxon>Maleae</taxon>
        <taxon>Malus</taxon>
    </lineage>
</organism>
<comment type="similarity">
    <text evidence="2">Belongs to the cytochrome P450 family.</text>
</comment>
<keyword evidence="3" id="KW-0349">Heme</keyword>
<dbReference type="GO" id="GO:0004497">
    <property type="term" value="F:monooxygenase activity"/>
    <property type="evidence" value="ECO:0007669"/>
    <property type="project" value="UniProtKB-KW"/>
</dbReference>
<dbReference type="PANTHER" id="PTHR47944:SF5">
    <property type="entry name" value="CYTOCHROME P450 71A1-LIKE"/>
    <property type="match status" value="1"/>
</dbReference>
<evidence type="ECO:0000256" key="7">
    <source>
        <dbReference type="ARBA" id="ARBA00023033"/>
    </source>
</evidence>
<dbReference type="AlphaFoldDB" id="A0A540LGH7"/>
<evidence type="ECO:0000313" key="8">
    <source>
        <dbReference type="EMBL" id="TQD85402.1"/>
    </source>
</evidence>
<evidence type="ECO:0000256" key="6">
    <source>
        <dbReference type="ARBA" id="ARBA00023004"/>
    </source>
</evidence>
<dbReference type="GO" id="GO:0005506">
    <property type="term" value="F:iron ion binding"/>
    <property type="evidence" value="ECO:0007669"/>
    <property type="project" value="InterPro"/>
</dbReference>
<dbReference type="SUPFAM" id="SSF48264">
    <property type="entry name" value="Cytochrome P450"/>
    <property type="match status" value="1"/>
</dbReference>
<name>A0A540LGH7_MALBA</name>
<dbReference type="InterPro" id="IPR036396">
    <property type="entry name" value="Cyt_P450_sf"/>
</dbReference>
<dbReference type="STRING" id="106549.A0A540LGH7"/>
<accession>A0A540LGH7</accession>
<evidence type="ECO:0000313" key="9">
    <source>
        <dbReference type="Proteomes" id="UP000315295"/>
    </source>
</evidence>
<evidence type="ECO:0000256" key="5">
    <source>
        <dbReference type="ARBA" id="ARBA00023002"/>
    </source>
</evidence>
<keyword evidence="4" id="KW-0479">Metal-binding</keyword>
<dbReference type="EMBL" id="VIEB01000598">
    <property type="protein sequence ID" value="TQD85402.1"/>
    <property type="molecule type" value="Genomic_DNA"/>
</dbReference>